<organism evidence="1 2">
    <name type="scientific">Neisseria lactamica ATCC 23970</name>
    <dbReference type="NCBI Taxonomy" id="546265"/>
    <lineage>
        <taxon>Bacteria</taxon>
        <taxon>Pseudomonadati</taxon>
        <taxon>Pseudomonadota</taxon>
        <taxon>Betaproteobacteria</taxon>
        <taxon>Neisseriales</taxon>
        <taxon>Neisseriaceae</taxon>
        <taxon>Neisseria</taxon>
    </lineage>
</organism>
<sequence length="267" mass="30612">MLFAAVHLHRQRALVAVAQRGFKTFRQPLLDVRLHFHAVDNHVDIVLDVFFQLRHFVQLIDFAVHAHTGKALRLQVGKEVDKLAFTLAHRRRQNHHARVFRQLQYGIDHLRYGLARQRQIVFGAIRRTDAGVQKAQIIVDFRYRADGGTRVVAGGFLLDGNRGRQAFDQIDIGFVHHLQKLPRIGGQALDITPLPFSIQRVKRQRRFAAARQSCYDHEFVARNVQIDVFQIMRARAAYADGVVVVRMLGMMVAHNGCRLKNKGKPIL</sequence>
<protein>
    <submittedName>
        <fullName evidence="1">Uncharacterized protein</fullName>
    </submittedName>
</protein>
<gene>
    <name evidence="1" type="ORF">NEILACOT_04619</name>
</gene>
<name>D0WAP8_NEILA</name>
<dbReference type="Proteomes" id="UP000003843">
    <property type="component" value="Unassembled WGS sequence"/>
</dbReference>
<reference evidence="1 2" key="1">
    <citation type="submission" date="2009-10" db="EMBL/GenBank/DDBJ databases">
        <authorList>
            <person name="Weinstock G."/>
            <person name="Sodergren E."/>
            <person name="Clifton S."/>
            <person name="Fulton L."/>
            <person name="Fulton B."/>
            <person name="Courtney L."/>
            <person name="Fronick C."/>
            <person name="Harrison M."/>
            <person name="Strong C."/>
            <person name="Farmer C."/>
            <person name="Delahaunty K."/>
            <person name="Markovic C."/>
            <person name="Hall O."/>
            <person name="Minx P."/>
            <person name="Tomlinson C."/>
            <person name="Mitreva M."/>
            <person name="Nelson J."/>
            <person name="Hou S."/>
            <person name="Wollam A."/>
            <person name="Pepin K.H."/>
            <person name="Johnson M."/>
            <person name="Bhonagiri V."/>
            <person name="Nash W.E."/>
            <person name="Warren W."/>
            <person name="Chinwalla A."/>
            <person name="Mardis E.R."/>
            <person name="Wilson R.K."/>
        </authorList>
    </citation>
    <scope>NUCLEOTIDE SEQUENCE [LARGE SCALE GENOMIC DNA]</scope>
    <source>
        <strain evidence="1 2">ATCC 23970</strain>
    </source>
</reference>
<dbReference type="AlphaFoldDB" id="D0WAP8"/>
<dbReference type="EMBL" id="ACEQ02000018">
    <property type="protein sequence ID" value="EEZ75388.1"/>
    <property type="molecule type" value="Genomic_DNA"/>
</dbReference>
<comment type="caution">
    <text evidence="1">The sequence shown here is derived from an EMBL/GenBank/DDBJ whole genome shotgun (WGS) entry which is preliminary data.</text>
</comment>
<accession>D0WAP8</accession>
<proteinExistence type="predicted"/>
<evidence type="ECO:0000313" key="1">
    <source>
        <dbReference type="EMBL" id="EEZ75388.1"/>
    </source>
</evidence>
<evidence type="ECO:0000313" key="2">
    <source>
        <dbReference type="Proteomes" id="UP000003843"/>
    </source>
</evidence>